<dbReference type="RefSeq" id="XP_034235045.1">
    <property type="nucleotide sequence ID" value="XM_034379154.1"/>
</dbReference>
<accession>A0A6P8YDT1</accession>
<evidence type="ECO:0000313" key="5">
    <source>
        <dbReference type="Proteomes" id="UP000515158"/>
    </source>
</evidence>
<feature type="compositionally biased region" description="Basic and acidic residues" evidence="3">
    <location>
        <begin position="151"/>
        <end position="171"/>
    </location>
</feature>
<feature type="compositionally biased region" description="Acidic residues" evidence="3">
    <location>
        <begin position="556"/>
        <end position="578"/>
    </location>
</feature>
<evidence type="ECO:0000256" key="3">
    <source>
        <dbReference type="SAM" id="MobiDB-lite"/>
    </source>
</evidence>
<feature type="region of interest" description="Disordered" evidence="3">
    <location>
        <begin position="390"/>
        <end position="418"/>
    </location>
</feature>
<feature type="region of interest" description="Disordered" evidence="3">
    <location>
        <begin position="515"/>
        <end position="631"/>
    </location>
</feature>
<dbReference type="PANTHER" id="PTHR23110:SF109">
    <property type="entry name" value="FI07618P-RELATED"/>
    <property type="match status" value="1"/>
</dbReference>
<protein>
    <submittedName>
        <fullName evidence="6">Broad-complex core protein</fullName>
    </submittedName>
</protein>
<dbReference type="PANTHER" id="PTHR23110">
    <property type="entry name" value="BTB DOMAIN TRANSCRIPTION FACTOR"/>
    <property type="match status" value="1"/>
</dbReference>
<feature type="compositionally biased region" description="Low complexity" evidence="3">
    <location>
        <begin position="403"/>
        <end position="418"/>
    </location>
</feature>
<dbReference type="GeneID" id="117641658"/>
<evidence type="ECO:0000313" key="6">
    <source>
        <dbReference type="RefSeq" id="XP_034235045.1"/>
    </source>
</evidence>
<dbReference type="AlphaFoldDB" id="A0A6P8YDT1"/>
<feature type="compositionally biased region" description="Polar residues" evidence="3">
    <location>
        <begin position="174"/>
        <end position="200"/>
    </location>
</feature>
<dbReference type="SUPFAM" id="SSF54695">
    <property type="entry name" value="POZ domain"/>
    <property type="match status" value="1"/>
</dbReference>
<dbReference type="OrthoDB" id="7956040at2759"/>
<feature type="compositionally biased region" description="Polar residues" evidence="3">
    <location>
        <begin position="123"/>
        <end position="137"/>
    </location>
</feature>
<comment type="subcellular location">
    <subcellularLocation>
        <location evidence="1">Nucleus</location>
    </subcellularLocation>
</comment>
<dbReference type="KEGG" id="tpal:117641658"/>
<keyword evidence="5" id="KW-1185">Reference proteome</keyword>
<reference evidence="6" key="1">
    <citation type="submission" date="2025-08" db="UniProtKB">
        <authorList>
            <consortium name="RefSeq"/>
        </authorList>
    </citation>
    <scope>IDENTIFICATION</scope>
    <source>
        <tissue evidence="6">Total insect</tissue>
    </source>
</reference>
<feature type="region of interest" description="Disordered" evidence="3">
    <location>
        <begin position="442"/>
        <end position="488"/>
    </location>
</feature>
<feature type="domain" description="BTB" evidence="4">
    <location>
        <begin position="32"/>
        <end position="97"/>
    </location>
</feature>
<evidence type="ECO:0000259" key="4">
    <source>
        <dbReference type="PROSITE" id="PS50097"/>
    </source>
</evidence>
<dbReference type="Gene3D" id="3.30.710.10">
    <property type="entry name" value="Potassium Channel Kv1.1, Chain A"/>
    <property type="match status" value="1"/>
</dbReference>
<evidence type="ECO:0000256" key="1">
    <source>
        <dbReference type="ARBA" id="ARBA00004123"/>
    </source>
</evidence>
<dbReference type="GO" id="GO:0005634">
    <property type="term" value="C:nucleus"/>
    <property type="evidence" value="ECO:0007669"/>
    <property type="project" value="UniProtKB-SubCell"/>
</dbReference>
<feature type="region of interest" description="Disordered" evidence="3">
    <location>
        <begin position="120"/>
        <end position="201"/>
    </location>
</feature>
<dbReference type="CDD" id="cd18315">
    <property type="entry name" value="BTB_POZ_BAB-like"/>
    <property type="match status" value="1"/>
</dbReference>
<organism evidence="6">
    <name type="scientific">Thrips palmi</name>
    <name type="common">Melon thrips</name>
    <dbReference type="NCBI Taxonomy" id="161013"/>
    <lineage>
        <taxon>Eukaryota</taxon>
        <taxon>Metazoa</taxon>
        <taxon>Ecdysozoa</taxon>
        <taxon>Arthropoda</taxon>
        <taxon>Hexapoda</taxon>
        <taxon>Insecta</taxon>
        <taxon>Pterygota</taxon>
        <taxon>Neoptera</taxon>
        <taxon>Paraneoptera</taxon>
        <taxon>Thysanoptera</taxon>
        <taxon>Terebrantia</taxon>
        <taxon>Thripoidea</taxon>
        <taxon>Thripidae</taxon>
        <taxon>Thrips</taxon>
    </lineage>
</organism>
<dbReference type="SMART" id="SM00225">
    <property type="entry name" value="BTB"/>
    <property type="match status" value="1"/>
</dbReference>
<feature type="compositionally biased region" description="Polar residues" evidence="3">
    <location>
        <begin position="618"/>
        <end position="631"/>
    </location>
</feature>
<dbReference type="GO" id="GO:0006357">
    <property type="term" value="P:regulation of transcription by RNA polymerase II"/>
    <property type="evidence" value="ECO:0007669"/>
    <property type="project" value="TreeGrafter"/>
</dbReference>
<evidence type="ECO:0000256" key="2">
    <source>
        <dbReference type="ARBA" id="ARBA00023242"/>
    </source>
</evidence>
<dbReference type="FunCoup" id="A0A6P8YDT1">
    <property type="interactions" value="229"/>
</dbReference>
<gene>
    <name evidence="6" type="primary">LOC117641658</name>
</gene>
<dbReference type="Pfam" id="PF00651">
    <property type="entry name" value="BTB"/>
    <property type="match status" value="1"/>
</dbReference>
<dbReference type="PROSITE" id="PS50097">
    <property type="entry name" value="BTB"/>
    <property type="match status" value="1"/>
</dbReference>
<name>A0A6P8YDT1_THRPL</name>
<feature type="region of interest" description="Disordered" evidence="3">
    <location>
        <begin position="215"/>
        <end position="294"/>
    </location>
</feature>
<feature type="compositionally biased region" description="Low complexity" evidence="3">
    <location>
        <begin position="579"/>
        <end position="588"/>
    </location>
</feature>
<feature type="compositionally biased region" description="Acidic residues" evidence="3">
    <location>
        <begin position="248"/>
        <end position="267"/>
    </location>
</feature>
<keyword evidence="2" id="KW-0539">Nucleus</keyword>
<dbReference type="InterPro" id="IPR011333">
    <property type="entry name" value="SKP1/BTB/POZ_sf"/>
</dbReference>
<sequence length="631" mass="71271">MLGSQQFCVRWNSYQTNLQDVFPKLLNSEHFVDVTLACEAQMIKCHKVVLSACSTYFEQLLVQNPCQHPIIFMKDMKHWEVQALVDFMYKGEVNVSQDEISTLLKAAEALQIRGLCGADRQQDSNAVSLPPETTVSDSGGRETPPAKRRKFPDQQQDRSERQERQERKEKQQSNAPTPKSANTTQNPLGTSTPTSSNNDLASVLGVSGPIIASVTSAPLRDTERNSSLKEPRPEETADRSNIKRENIDQEDSYFDNDGDYDSFDIQDDSNSMNPDISMPTSPLDQAGPSGVQESKPTAAWQHLEYLLGSTARRGRPKRDDPSLKAAAHLVIDRSYTLRQAALQFQIPPTTLRNYMKRTGMLRLPLKRGRPVSSGSSYHFYSEPFRMPGNFMNPSSFPRPNPPQYSVHQQQQYQQQYQQQQQQQHQQQQQQQQQQLQHQQQQQMQQMQQHASHHHLQQGHLQQQQQFQLQNPQSSQHHAQQSSHSVSQQQYGFNNEFSAGFGSEFGSEFCDIQELRPPKVEASRTPPVEIDLDSEPDQEALSSRKISEKSDTQPANDEGDVEDEDEEVEEEDEEEEEEAVSGVGVSAKSSGEDVTGVATEMDDESDSESASDESDVEQTEQSIHPNSKFNIT</sequence>
<dbReference type="InterPro" id="IPR051095">
    <property type="entry name" value="Dros_DevTransReg"/>
</dbReference>
<feature type="compositionally biased region" description="Basic and acidic residues" evidence="3">
    <location>
        <begin position="220"/>
        <end position="247"/>
    </location>
</feature>
<feature type="compositionally biased region" description="Acidic residues" evidence="3">
    <location>
        <begin position="599"/>
        <end position="617"/>
    </location>
</feature>
<feature type="compositionally biased region" description="Low complexity" evidence="3">
    <location>
        <begin position="457"/>
        <end position="488"/>
    </location>
</feature>
<proteinExistence type="predicted"/>
<dbReference type="InterPro" id="IPR000210">
    <property type="entry name" value="BTB/POZ_dom"/>
</dbReference>
<feature type="compositionally biased region" description="Polar residues" evidence="3">
    <location>
        <begin position="268"/>
        <end position="283"/>
    </location>
</feature>
<dbReference type="Proteomes" id="UP000515158">
    <property type="component" value="Unplaced"/>
</dbReference>
<dbReference type="InParanoid" id="A0A6P8YDT1"/>